<proteinExistence type="inferred from homology"/>
<evidence type="ECO:0000256" key="2">
    <source>
        <dbReference type="SAM" id="Coils"/>
    </source>
</evidence>
<name>A0A5P9P9A7_9EURY</name>
<keyword evidence="5" id="KW-1185">Reference proteome</keyword>
<dbReference type="AlphaFoldDB" id="A0A5P9P9A7"/>
<feature type="coiled-coil region" evidence="2">
    <location>
        <begin position="10"/>
        <end position="37"/>
    </location>
</feature>
<dbReference type="InterPro" id="IPR014729">
    <property type="entry name" value="Rossmann-like_a/b/a_fold"/>
</dbReference>
<accession>A0A5P9P9A7</accession>
<feature type="domain" description="UspA" evidence="3">
    <location>
        <begin position="3"/>
        <end position="137"/>
    </location>
</feature>
<dbReference type="RefSeq" id="WP_152944274.1">
    <property type="nucleotide sequence ID" value="NZ_CP045490.1"/>
</dbReference>
<dbReference type="InterPro" id="IPR006016">
    <property type="entry name" value="UspA"/>
</dbReference>
<comment type="similarity">
    <text evidence="1">Belongs to the universal stress protein A family.</text>
</comment>
<gene>
    <name evidence="4" type="ORF">GCU68_19545</name>
</gene>
<dbReference type="CDD" id="cd00293">
    <property type="entry name" value="USP-like"/>
    <property type="match status" value="1"/>
</dbReference>
<dbReference type="PANTHER" id="PTHR46268">
    <property type="entry name" value="STRESS RESPONSE PROTEIN NHAX"/>
    <property type="match status" value="1"/>
</dbReference>
<dbReference type="SUPFAM" id="SSF52402">
    <property type="entry name" value="Adenine nucleotide alpha hydrolases-like"/>
    <property type="match status" value="1"/>
</dbReference>
<evidence type="ECO:0000259" key="3">
    <source>
        <dbReference type="Pfam" id="PF00582"/>
    </source>
</evidence>
<keyword evidence="4" id="KW-0614">Plasmid</keyword>
<dbReference type="GeneID" id="42303254"/>
<dbReference type="KEGG" id="nas:GCU68_19545"/>
<dbReference type="OrthoDB" id="163816at2157"/>
<dbReference type="EMBL" id="CP045490">
    <property type="protein sequence ID" value="QFU84715.1"/>
    <property type="molecule type" value="Genomic_DNA"/>
</dbReference>
<evidence type="ECO:0000313" key="5">
    <source>
        <dbReference type="Proteomes" id="UP000326170"/>
    </source>
</evidence>
<evidence type="ECO:0000313" key="4">
    <source>
        <dbReference type="EMBL" id="QFU84715.1"/>
    </source>
</evidence>
<dbReference type="Pfam" id="PF00582">
    <property type="entry name" value="Usp"/>
    <property type="match status" value="1"/>
</dbReference>
<dbReference type="Proteomes" id="UP000326170">
    <property type="component" value="Plasmid unnamed2"/>
</dbReference>
<sequence length="142" mass="15099">MAIVAAIDDSEGAATVLEEAQTLAADLEEELHAVHVLKRSELVDVLEKDVKGQDPIENYEAQQIGESIVSRALGESTLPDPTVSVRVGDPATEITAYAEKQDARYVVIGGRQRSPTGKALFGSVTQKVIFDSPAPIVSVGLE</sequence>
<keyword evidence="2" id="KW-0175">Coiled coil</keyword>
<dbReference type="Gene3D" id="3.40.50.620">
    <property type="entry name" value="HUPs"/>
    <property type="match status" value="1"/>
</dbReference>
<protein>
    <submittedName>
        <fullName evidence="4">Universal stress protein</fullName>
    </submittedName>
</protein>
<geneLocation type="plasmid" evidence="4 5">
    <name>unnamed2</name>
</geneLocation>
<evidence type="ECO:0000256" key="1">
    <source>
        <dbReference type="ARBA" id="ARBA00008791"/>
    </source>
</evidence>
<dbReference type="PANTHER" id="PTHR46268:SF6">
    <property type="entry name" value="UNIVERSAL STRESS PROTEIN UP12"/>
    <property type="match status" value="1"/>
</dbReference>
<organism evidence="4 5">
    <name type="scientific">Natronorubrum aibiense</name>
    <dbReference type="NCBI Taxonomy" id="348826"/>
    <lineage>
        <taxon>Archaea</taxon>
        <taxon>Methanobacteriati</taxon>
        <taxon>Methanobacteriota</taxon>
        <taxon>Stenosarchaea group</taxon>
        <taxon>Halobacteria</taxon>
        <taxon>Halobacteriales</taxon>
        <taxon>Natrialbaceae</taxon>
        <taxon>Natronorubrum</taxon>
    </lineage>
</organism>
<reference evidence="4 5" key="1">
    <citation type="journal article" date="2007" name="Int. J. Syst. Evol. Microbiol.">
        <title>Natronorubrum sulfidifaciens sp. nov., an extremely haloalkaliphilic archaeon isolated from Aiding salt lake in Xin-Jiang, China.</title>
        <authorList>
            <person name="Cui H.L."/>
            <person name="Tohty D."/>
            <person name="Liu H.C."/>
            <person name="Liu S.J."/>
            <person name="Oren A."/>
            <person name="Zhou P.J."/>
        </authorList>
    </citation>
    <scope>NUCLEOTIDE SEQUENCE [LARGE SCALE GENOMIC DNA]</scope>
    <source>
        <strain evidence="4 5">7-3</strain>
        <plasmid evidence="4">unnamed2</plasmid>
    </source>
</reference>